<evidence type="ECO:0000313" key="3">
    <source>
        <dbReference type="Proteomes" id="UP000076532"/>
    </source>
</evidence>
<sequence>MAFDMQPSSLDQFTPQAPIRLIIGHNDTGVVVQTETNILSVVGIVEIHSTFAERKGVDSIELNVSPSVLPRVQDTSFTGHRYLNQNVRIWEKGVNTSWPSTNQLPSDPQLLRVSFSIALPPVKRPASYIKEIGPVSLHYQVALVAKRHALFSDNISIKRDATIPPTIFNQLLLSTGTGRDLIRKKSANVTGNSGKGTISMSLRIPGLDLPFPLDTNIPFTVTLETRSAPVLRTVDREAAGDSDAFTPAIRTTVLHKVLNLRLVRHTSRQGPIATSGGSTYIHSQTASTLAPDLRVPGAMEADIHPPEWVPADELGSNLQTGGHWDQKGSWVQQIIVRSQIHLESSAITPTFRSEHESVNYVLELDGHLPLFQNAAFGNDIPNICVPIEVIRPSTPSIRAAVANTLVAPTISPVPSQLPGSQLSEEQRRARHRQLEEQIHRIQAEMETLGVSPDPLSRSGSSPASIPVVQDAIEPASTSGDTDDPPPPSYDAVVHHLT</sequence>
<evidence type="ECO:0008006" key="4">
    <source>
        <dbReference type="Google" id="ProtNLM"/>
    </source>
</evidence>
<protein>
    <recommendedName>
        <fullName evidence="4">Arrestin-like N-terminal domain-containing protein</fullName>
    </recommendedName>
</protein>
<feature type="compositionally biased region" description="Polar residues" evidence="1">
    <location>
        <begin position="412"/>
        <end position="423"/>
    </location>
</feature>
<dbReference type="Proteomes" id="UP000076532">
    <property type="component" value="Unassembled WGS sequence"/>
</dbReference>
<feature type="compositionally biased region" description="Basic and acidic residues" evidence="1">
    <location>
        <begin position="424"/>
        <end position="433"/>
    </location>
</feature>
<gene>
    <name evidence="2" type="ORF">FIBSPDRAFT_872968</name>
</gene>
<feature type="region of interest" description="Disordered" evidence="1">
    <location>
        <begin position="450"/>
        <end position="497"/>
    </location>
</feature>
<dbReference type="EMBL" id="KV417686">
    <property type="protein sequence ID" value="KZP10110.1"/>
    <property type="molecule type" value="Genomic_DNA"/>
</dbReference>
<organism evidence="2 3">
    <name type="scientific">Athelia psychrophila</name>
    <dbReference type="NCBI Taxonomy" id="1759441"/>
    <lineage>
        <taxon>Eukaryota</taxon>
        <taxon>Fungi</taxon>
        <taxon>Dikarya</taxon>
        <taxon>Basidiomycota</taxon>
        <taxon>Agaricomycotina</taxon>
        <taxon>Agaricomycetes</taxon>
        <taxon>Agaricomycetidae</taxon>
        <taxon>Atheliales</taxon>
        <taxon>Atheliaceae</taxon>
        <taxon>Athelia</taxon>
    </lineage>
</organism>
<dbReference type="AlphaFoldDB" id="A0A165Z0L5"/>
<keyword evidence="3" id="KW-1185">Reference proteome</keyword>
<evidence type="ECO:0000256" key="1">
    <source>
        <dbReference type="SAM" id="MobiDB-lite"/>
    </source>
</evidence>
<feature type="region of interest" description="Disordered" evidence="1">
    <location>
        <begin position="410"/>
        <end position="433"/>
    </location>
</feature>
<proteinExistence type="predicted"/>
<evidence type="ECO:0000313" key="2">
    <source>
        <dbReference type="EMBL" id="KZP10110.1"/>
    </source>
</evidence>
<dbReference type="STRING" id="436010.A0A165Z0L5"/>
<accession>A0A165Z0L5</accession>
<reference evidence="2 3" key="1">
    <citation type="journal article" date="2016" name="Mol. Biol. Evol.">
        <title>Comparative Genomics of Early-Diverging Mushroom-Forming Fungi Provides Insights into the Origins of Lignocellulose Decay Capabilities.</title>
        <authorList>
            <person name="Nagy L.G."/>
            <person name="Riley R."/>
            <person name="Tritt A."/>
            <person name="Adam C."/>
            <person name="Daum C."/>
            <person name="Floudas D."/>
            <person name="Sun H."/>
            <person name="Yadav J.S."/>
            <person name="Pangilinan J."/>
            <person name="Larsson K.H."/>
            <person name="Matsuura K."/>
            <person name="Barry K."/>
            <person name="Labutti K."/>
            <person name="Kuo R."/>
            <person name="Ohm R.A."/>
            <person name="Bhattacharya S.S."/>
            <person name="Shirouzu T."/>
            <person name="Yoshinaga Y."/>
            <person name="Martin F.M."/>
            <person name="Grigoriev I.V."/>
            <person name="Hibbett D.S."/>
        </authorList>
    </citation>
    <scope>NUCLEOTIDE SEQUENCE [LARGE SCALE GENOMIC DNA]</scope>
    <source>
        <strain evidence="2 3">CBS 109695</strain>
    </source>
</reference>
<dbReference type="OrthoDB" id="2742096at2759"/>
<name>A0A165Z0L5_9AGAM</name>